<keyword evidence="2" id="KW-1185">Reference proteome</keyword>
<accession>A0A8J5SDM0</accession>
<dbReference type="Proteomes" id="UP000729402">
    <property type="component" value="Unassembled WGS sequence"/>
</dbReference>
<proteinExistence type="predicted"/>
<dbReference type="AlphaFoldDB" id="A0A8J5SDM0"/>
<protein>
    <submittedName>
        <fullName evidence="1">Uncharacterized protein</fullName>
    </submittedName>
</protein>
<reference evidence="1" key="1">
    <citation type="journal article" date="2021" name="bioRxiv">
        <title>Whole Genome Assembly and Annotation of Northern Wild Rice, Zizania palustris L., Supports a Whole Genome Duplication in the Zizania Genus.</title>
        <authorList>
            <person name="Haas M."/>
            <person name="Kono T."/>
            <person name="Macchietto M."/>
            <person name="Millas R."/>
            <person name="McGilp L."/>
            <person name="Shao M."/>
            <person name="Duquette J."/>
            <person name="Hirsch C.N."/>
            <person name="Kimball J."/>
        </authorList>
    </citation>
    <scope>NUCLEOTIDE SEQUENCE</scope>
    <source>
        <tissue evidence="1">Fresh leaf tissue</tissue>
    </source>
</reference>
<evidence type="ECO:0000313" key="1">
    <source>
        <dbReference type="EMBL" id="KAG8069958.1"/>
    </source>
</evidence>
<name>A0A8J5SDM0_ZIZPA</name>
<organism evidence="1 2">
    <name type="scientific">Zizania palustris</name>
    <name type="common">Northern wild rice</name>
    <dbReference type="NCBI Taxonomy" id="103762"/>
    <lineage>
        <taxon>Eukaryota</taxon>
        <taxon>Viridiplantae</taxon>
        <taxon>Streptophyta</taxon>
        <taxon>Embryophyta</taxon>
        <taxon>Tracheophyta</taxon>
        <taxon>Spermatophyta</taxon>
        <taxon>Magnoliopsida</taxon>
        <taxon>Liliopsida</taxon>
        <taxon>Poales</taxon>
        <taxon>Poaceae</taxon>
        <taxon>BOP clade</taxon>
        <taxon>Oryzoideae</taxon>
        <taxon>Oryzeae</taxon>
        <taxon>Zizaniinae</taxon>
        <taxon>Zizania</taxon>
    </lineage>
</organism>
<evidence type="ECO:0000313" key="2">
    <source>
        <dbReference type="Proteomes" id="UP000729402"/>
    </source>
</evidence>
<comment type="caution">
    <text evidence="1">The sequence shown here is derived from an EMBL/GenBank/DDBJ whole genome shotgun (WGS) entry which is preliminary data.</text>
</comment>
<dbReference type="EMBL" id="JAAALK010000283">
    <property type="protein sequence ID" value="KAG8069958.1"/>
    <property type="molecule type" value="Genomic_DNA"/>
</dbReference>
<reference evidence="1" key="2">
    <citation type="submission" date="2021-02" db="EMBL/GenBank/DDBJ databases">
        <authorList>
            <person name="Kimball J.A."/>
            <person name="Haas M.W."/>
            <person name="Macchietto M."/>
            <person name="Kono T."/>
            <person name="Duquette J."/>
            <person name="Shao M."/>
        </authorList>
    </citation>
    <scope>NUCLEOTIDE SEQUENCE</scope>
    <source>
        <tissue evidence="1">Fresh leaf tissue</tissue>
    </source>
</reference>
<gene>
    <name evidence="1" type="ORF">GUJ93_ZPchr0006g42156</name>
</gene>
<sequence>MWRVLFLLGSVDLLVLQSFLALRQLYQLICMILIQGIHFLLHNFLPLFLCSSSITYSKHSGSKSSDIITTNSSEGYLVEGTQFLLDLLCGTIGGTSHTGGC</sequence>